<evidence type="ECO:0000313" key="12">
    <source>
        <dbReference type="EMBL" id="CAH1436029.1"/>
    </source>
</evidence>
<dbReference type="GO" id="GO:0016887">
    <property type="term" value="F:ATP hydrolysis activity"/>
    <property type="evidence" value="ECO:0007669"/>
    <property type="project" value="InterPro"/>
</dbReference>
<gene>
    <name evidence="12" type="ORF">LVIROSA_LOCUS22424</name>
</gene>
<feature type="transmembrane region" description="Helical" evidence="10">
    <location>
        <begin position="558"/>
        <end position="579"/>
    </location>
</feature>
<evidence type="ECO:0000256" key="7">
    <source>
        <dbReference type="ARBA" id="ARBA00022840"/>
    </source>
</evidence>
<feature type="transmembrane region" description="Helical" evidence="10">
    <location>
        <begin position="586"/>
        <end position="607"/>
    </location>
</feature>
<evidence type="ECO:0000256" key="8">
    <source>
        <dbReference type="ARBA" id="ARBA00022989"/>
    </source>
</evidence>
<evidence type="ECO:0000256" key="6">
    <source>
        <dbReference type="ARBA" id="ARBA00022741"/>
    </source>
</evidence>
<dbReference type="Proteomes" id="UP001157418">
    <property type="component" value="Unassembled WGS sequence"/>
</dbReference>
<dbReference type="InterPro" id="IPR027417">
    <property type="entry name" value="P-loop_NTPase"/>
</dbReference>
<comment type="caution">
    <text evidence="12">The sequence shown here is derived from an EMBL/GenBank/DDBJ whole genome shotgun (WGS) entry which is preliminary data.</text>
</comment>
<dbReference type="PROSITE" id="PS00211">
    <property type="entry name" value="ABC_TRANSPORTER_1"/>
    <property type="match status" value="1"/>
</dbReference>
<dbReference type="FunFam" id="3.40.50.300:FF:000504">
    <property type="entry name" value="ABC transporter G family member 11"/>
    <property type="match status" value="1"/>
</dbReference>
<dbReference type="GO" id="GO:0140359">
    <property type="term" value="F:ABC-type transporter activity"/>
    <property type="evidence" value="ECO:0007669"/>
    <property type="project" value="InterPro"/>
</dbReference>
<evidence type="ECO:0000256" key="1">
    <source>
        <dbReference type="ARBA" id="ARBA00004141"/>
    </source>
</evidence>
<dbReference type="GO" id="GO:0016020">
    <property type="term" value="C:membrane"/>
    <property type="evidence" value="ECO:0007669"/>
    <property type="project" value="UniProtKB-SubCell"/>
</dbReference>
<dbReference type="Pfam" id="PF00005">
    <property type="entry name" value="ABC_tran"/>
    <property type="match status" value="1"/>
</dbReference>
<feature type="transmembrane region" description="Helical" evidence="10">
    <location>
        <begin position="445"/>
        <end position="467"/>
    </location>
</feature>
<evidence type="ECO:0000256" key="5">
    <source>
        <dbReference type="ARBA" id="ARBA00022692"/>
    </source>
</evidence>
<sequence>MRHPSITNTATPKGCDSKVVIRSDVQWYLLLSHFIFQKKPEESTMEIEPASSSGGYHRRSNVVNTDETADHDSDDGGVTMAPSRSMKERATYLVWRDLTVVLPNFGHGHTKRLLNGISGFAEPGRIMAIMGPSGSGKSTLLDSLADRLSKNVVRTGDILLNGEKRKLSYGTVAYVTQEDVLMGTLTVRETITYSAYLRLPTTLSNEEVNDIIEGTIMEMGLEDCGDRLIGNWHLRGISGGEKKRLSIALEILVRPRLLFLDEPTSGLDSASAFFVVQALKSVARDGRTVVSSIHQPSSEVFALFDDLFLLSGGEMVYFGEAKDAIKFFAETGFPCPTKRNPSDHFLRCINSDFDVVTATLKGSQRNYEEPKGLDTYMKFTTSEIKATLVDKYKWSKYSKKAQSKMKQISTLHGPQTSTITKSQAGWWKQLTTLTRRSFINMSRDIGYYWLRVIIYSIVSICVGTIFFDVGTGYTAILARGACGGFITGFMVFMSIGSFPSFIEDMKIFTRERLNGYYGVSVFILSNFLSSLPFMLAISLVTGTITWNMVKFRNGFSRYAYYCLNLFASIAVVESCMMVVASLVPNFLMGIVTGAGVIGVMMMTSGFFRQLPDLPKIFWRYPISYINYGSWSLQGAYKNDMIGLVFDGLSPGDPKMTGEDVIRKMYRLPLDHSKWWDLLAIFAILVAYRIIFFIVLKLKERASPFFQSMYTKRTLDRLNKRASFKRFSSSRRNHNLRSLSSQEGLSSPLP</sequence>
<feature type="transmembrane region" description="Helical" evidence="10">
    <location>
        <begin position="473"/>
        <end position="495"/>
    </location>
</feature>
<dbReference type="Pfam" id="PF01061">
    <property type="entry name" value="ABC2_membrane"/>
    <property type="match status" value="1"/>
</dbReference>
<evidence type="ECO:0000256" key="3">
    <source>
        <dbReference type="ARBA" id="ARBA00022448"/>
    </source>
</evidence>
<dbReference type="InterPro" id="IPR003593">
    <property type="entry name" value="AAA+_ATPase"/>
</dbReference>
<dbReference type="AlphaFoldDB" id="A0AAU9N7V1"/>
<keyword evidence="5 10" id="KW-0812">Transmembrane</keyword>
<dbReference type="PANTHER" id="PTHR48042:SF17">
    <property type="entry name" value="ABC-TYPE XENOBIOTIC TRANSPORTER"/>
    <property type="match status" value="1"/>
</dbReference>
<dbReference type="GO" id="GO:0009651">
    <property type="term" value="P:response to salt stress"/>
    <property type="evidence" value="ECO:0007669"/>
    <property type="project" value="UniProtKB-ARBA"/>
</dbReference>
<dbReference type="SMART" id="SM00382">
    <property type="entry name" value="AAA"/>
    <property type="match status" value="1"/>
</dbReference>
<reference evidence="12 13" key="1">
    <citation type="submission" date="2022-01" db="EMBL/GenBank/DDBJ databases">
        <authorList>
            <person name="Xiong W."/>
            <person name="Schranz E."/>
        </authorList>
    </citation>
    <scope>NUCLEOTIDE SEQUENCE [LARGE SCALE GENOMIC DNA]</scope>
</reference>
<dbReference type="Pfam" id="PF19055">
    <property type="entry name" value="ABC2_membrane_7"/>
    <property type="match status" value="1"/>
</dbReference>
<dbReference type="InterPro" id="IPR043926">
    <property type="entry name" value="ABCG_dom"/>
</dbReference>
<dbReference type="PANTHER" id="PTHR48042">
    <property type="entry name" value="ABC TRANSPORTER G FAMILY MEMBER 11"/>
    <property type="match status" value="1"/>
</dbReference>
<evidence type="ECO:0000256" key="10">
    <source>
        <dbReference type="SAM" id="Phobius"/>
    </source>
</evidence>
<dbReference type="SUPFAM" id="SSF52540">
    <property type="entry name" value="P-loop containing nucleoside triphosphate hydrolases"/>
    <property type="match status" value="1"/>
</dbReference>
<evidence type="ECO:0000259" key="11">
    <source>
        <dbReference type="PROSITE" id="PS50893"/>
    </source>
</evidence>
<dbReference type="InterPro" id="IPR052215">
    <property type="entry name" value="Plant_ABCG"/>
</dbReference>
<proteinExistence type="inferred from homology"/>
<dbReference type="InterPro" id="IPR013525">
    <property type="entry name" value="ABC2_TM"/>
</dbReference>
<comment type="similarity">
    <text evidence="2">Belongs to the ABC transporter superfamily. ABCG family. Eye pigment precursor importer (TC 3.A.1.204) subfamily.</text>
</comment>
<keyword evidence="3" id="KW-0813">Transport</keyword>
<dbReference type="InterPro" id="IPR017871">
    <property type="entry name" value="ABC_transporter-like_CS"/>
</dbReference>
<comment type="subcellular location">
    <subcellularLocation>
        <location evidence="1">Membrane</location>
        <topology evidence="1">Multi-pass membrane protein</topology>
    </subcellularLocation>
</comment>
<protein>
    <recommendedName>
        <fullName evidence="11">ABC transporter domain-containing protein</fullName>
    </recommendedName>
</protein>
<dbReference type="GO" id="GO:0005524">
    <property type="term" value="F:ATP binding"/>
    <property type="evidence" value="ECO:0007669"/>
    <property type="project" value="UniProtKB-KW"/>
</dbReference>
<keyword evidence="4" id="KW-0597">Phosphoprotein</keyword>
<dbReference type="InterPro" id="IPR003439">
    <property type="entry name" value="ABC_transporter-like_ATP-bd"/>
</dbReference>
<keyword evidence="7" id="KW-0067">ATP-binding</keyword>
<dbReference type="Gene3D" id="3.40.50.300">
    <property type="entry name" value="P-loop containing nucleotide triphosphate hydrolases"/>
    <property type="match status" value="1"/>
</dbReference>
<accession>A0AAU9N7V1</accession>
<name>A0AAU9N7V1_9ASTR</name>
<dbReference type="CDD" id="cd03213">
    <property type="entry name" value="ABCG_EPDR"/>
    <property type="match status" value="1"/>
</dbReference>
<keyword evidence="8 10" id="KW-1133">Transmembrane helix</keyword>
<dbReference type="PROSITE" id="PS50893">
    <property type="entry name" value="ABC_TRANSPORTER_2"/>
    <property type="match status" value="1"/>
</dbReference>
<evidence type="ECO:0000256" key="4">
    <source>
        <dbReference type="ARBA" id="ARBA00022553"/>
    </source>
</evidence>
<evidence type="ECO:0000256" key="9">
    <source>
        <dbReference type="ARBA" id="ARBA00023136"/>
    </source>
</evidence>
<keyword evidence="6" id="KW-0547">Nucleotide-binding</keyword>
<keyword evidence="9 10" id="KW-0472">Membrane</keyword>
<feature type="domain" description="ABC transporter" evidence="11">
    <location>
        <begin position="93"/>
        <end position="337"/>
    </location>
</feature>
<feature type="transmembrane region" description="Helical" evidence="10">
    <location>
        <begin position="516"/>
        <end position="546"/>
    </location>
</feature>
<evidence type="ECO:0000313" key="13">
    <source>
        <dbReference type="Proteomes" id="UP001157418"/>
    </source>
</evidence>
<dbReference type="EMBL" id="CAKMRJ010004445">
    <property type="protein sequence ID" value="CAH1436029.1"/>
    <property type="molecule type" value="Genomic_DNA"/>
</dbReference>
<evidence type="ECO:0000256" key="2">
    <source>
        <dbReference type="ARBA" id="ARBA00005814"/>
    </source>
</evidence>
<organism evidence="12 13">
    <name type="scientific">Lactuca virosa</name>
    <dbReference type="NCBI Taxonomy" id="75947"/>
    <lineage>
        <taxon>Eukaryota</taxon>
        <taxon>Viridiplantae</taxon>
        <taxon>Streptophyta</taxon>
        <taxon>Embryophyta</taxon>
        <taxon>Tracheophyta</taxon>
        <taxon>Spermatophyta</taxon>
        <taxon>Magnoliopsida</taxon>
        <taxon>eudicotyledons</taxon>
        <taxon>Gunneridae</taxon>
        <taxon>Pentapetalae</taxon>
        <taxon>asterids</taxon>
        <taxon>campanulids</taxon>
        <taxon>Asterales</taxon>
        <taxon>Asteraceae</taxon>
        <taxon>Cichorioideae</taxon>
        <taxon>Cichorieae</taxon>
        <taxon>Lactucinae</taxon>
        <taxon>Lactuca</taxon>
    </lineage>
</organism>
<keyword evidence="13" id="KW-1185">Reference proteome</keyword>
<feature type="transmembrane region" description="Helical" evidence="10">
    <location>
        <begin position="674"/>
        <end position="695"/>
    </location>
</feature>